<name>A0A7W5EDW4_9BURK</name>
<reference evidence="1 2" key="1">
    <citation type="submission" date="2020-08" db="EMBL/GenBank/DDBJ databases">
        <title>Genomic Encyclopedia of Type Strains, Phase III (KMG-III): the genomes of soil and plant-associated and newly described type strains.</title>
        <authorList>
            <person name="Whitman W."/>
        </authorList>
    </citation>
    <scope>NUCLEOTIDE SEQUENCE [LARGE SCALE GENOMIC DNA]</scope>
    <source>
        <strain evidence="1 2">CECT 7753</strain>
    </source>
</reference>
<evidence type="ECO:0000313" key="1">
    <source>
        <dbReference type="EMBL" id="MBB3223311.1"/>
    </source>
</evidence>
<proteinExistence type="predicted"/>
<accession>A0A7W5EDW4</accession>
<protein>
    <submittedName>
        <fullName evidence="1">Uncharacterized protein</fullName>
    </submittedName>
</protein>
<dbReference type="Proteomes" id="UP000584325">
    <property type="component" value="Unassembled WGS sequence"/>
</dbReference>
<organism evidence="1 2">
    <name type="scientific">Pseudoduganella umbonata</name>
    <dbReference type="NCBI Taxonomy" id="864828"/>
    <lineage>
        <taxon>Bacteria</taxon>
        <taxon>Pseudomonadati</taxon>
        <taxon>Pseudomonadota</taxon>
        <taxon>Betaproteobacteria</taxon>
        <taxon>Burkholderiales</taxon>
        <taxon>Oxalobacteraceae</taxon>
        <taxon>Telluria group</taxon>
        <taxon>Pseudoduganella</taxon>
    </lineage>
</organism>
<evidence type="ECO:0000313" key="2">
    <source>
        <dbReference type="Proteomes" id="UP000584325"/>
    </source>
</evidence>
<dbReference type="EMBL" id="JACHXS010000008">
    <property type="protein sequence ID" value="MBB3223311.1"/>
    <property type="molecule type" value="Genomic_DNA"/>
</dbReference>
<sequence length="76" mass="8111">MQLDRRKNVVLAHAIDDAIALDGVKGGVHAWAALAALGLHENTIRRLLDVDGRSARRTLPISASQTPLHHSTASSP</sequence>
<comment type="caution">
    <text evidence="1">The sequence shown here is derived from an EMBL/GenBank/DDBJ whole genome shotgun (WGS) entry which is preliminary data.</text>
</comment>
<gene>
    <name evidence="1" type="ORF">FHS02_004154</name>
</gene>
<dbReference type="AlphaFoldDB" id="A0A7W5EDW4"/>